<dbReference type="GO" id="GO:0004252">
    <property type="term" value="F:serine-type endopeptidase activity"/>
    <property type="evidence" value="ECO:0007669"/>
    <property type="project" value="InterPro"/>
</dbReference>
<dbReference type="InterPro" id="IPR001314">
    <property type="entry name" value="Peptidase_S1A"/>
</dbReference>
<proteinExistence type="inferred from homology"/>
<dbReference type="Pfam" id="PF00089">
    <property type="entry name" value="Trypsin"/>
    <property type="match status" value="1"/>
</dbReference>
<dbReference type="PRINTS" id="PR00722">
    <property type="entry name" value="CHYMOTRYPSIN"/>
</dbReference>
<comment type="similarity">
    <text evidence="1">Belongs to the peptidase S1 family.</text>
</comment>
<accession>A0AAJ6VNA8</accession>
<evidence type="ECO:0000256" key="1">
    <source>
        <dbReference type="ARBA" id="ARBA00007664"/>
    </source>
</evidence>
<reference evidence="9" key="1">
    <citation type="submission" date="2025-08" db="UniProtKB">
        <authorList>
            <consortium name="RefSeq"/>
        </authorList>
    </citation>
    <scope>IDENTIFICATION</scope>
</reference>
<dbReference type="Gene3D" id="2.40.10.10">
    <property type="entry name" value="Trypsin-like serine proteases"/>
    <property type="match status" value="2"/>
</dbReference>
<keyword evidence="4" id="KW-0720">Serine protease</keyword>
<dbReference type="GeneID" id="105360355"/>
<sequence length="272" mass="30766">MYNKTLFLLLQTIILQSISNFPYAGALVGYNIRSVNDNEVPYVVCIAKYSPRNHLTNSIICSGALITPNLILTAEHCFDNLQDLALEVLFRYGQPHNYPIYYPIWWISYDQWTAARNLPITNLNNDIALLKIFGLEHQIIPGVLSDITPINVFYGLNFQLVGCGRTNDDEHPLTVQTANARVLNLNECNHIVSYVARSHLYIPENYICTRNSPYIQTSRGDSGAPVIFSDAIIGINLGVSPPFGNNFHPEKVNIHIYAYLYRDFLNNVIADE</sequence>
<dbReference type="PANTHER" id="PTHR24276:SF98">
    <property type="entry name" value="FI18310P1-RELATED"/>
    <property type="match status" value="1"/>
</dbReference>
<dbReference type="InterPro" id="IPR001254">
    <property type="entry name" value="Trypsin_dom"/>
</dbReference>
<keyword evidence="8" id="KW-1185">Reference proteome</keyword>
<keyword evidence="2" id="KW-0645">Protease</keyword>
<evidence type="ECO:0000259" key="7">
    <source>
        <dbReference type="PROSITE" id="PS50240"/>
    </source>
</evidence>
<evidence type="ECO:0000256" key="3">
    <source>
        <dbReference type="ARBA" id="ARBA00022801"/>
    </source>
</evidence>
<dbReference type="GO" id="GO:0006508">
    <property type="term" value="P:proteolysis"/>
    <property type="evidence" value="ECO:0007669"/>
    <property type="project" value="UniProtKB-KW"/>
</dbReference>
<dbReference type="SUPFAM" id="SSF50494">
    <property type="entry name" value="Trypsin-like serine proteases"/>
    <property type="match status" value="1"/>
</dbReference>
<feature type="chain" id="PRO_5042541829" evidence="6">
    <location>
        <begin position="27"/>
        <end position="272"/>
    </location>
</feature>
<gene>
    <name evidence="9" type="primary">LOC105360355</name>
</gene>
<dbReference type="PROSITE" id="PS50240">
    <property type="entry name" value="TRYPSIN_DOM"/>
    <property type="match status" value="1"/>
</dbReference>
<name>A0AAJ6VNA8_9HYME</name>
<evidence type="ECO:0000256" key="4">
    <source>
        <dbReference type="ARBA" id="ARBA00022825"/>
    </source>
</evidence>
<organism evidence="8 9">
    <name type="scientific">Ceratosolen solmsi marchali</name>
    <dbReference type="NCBI Taxonomy" id="326594"/>
    <lineage>
        <taxon>Eukaryota</taxon>
        <taxon>Metazoa</taxon>
        <taxon>Ecdysozoa</taxon>
        <taxon>Arthropoda</taxon>
        <taxon>Hexapoda</taxon>
        <taxon>Insecta</taxon>
        <taxon>Pterygota</taxon>
        <taxon>Neoptera</taxon>
        <taxon>Endopterygota</taxon>
        <taxon>Hymenoptera</taxon>
        <taxon>Apocrita</taxon>
        <taxon>Proctotrupomorpha</taxon>
        <taxon>Chalcidoidea</taxon>
        <taxon>Agaonidae</taxon>
        <taxon>Agaoninae</taxon>
        <taxon>Ceratosolen</taxon>
    </lineage>
</organism>
<feature type="signal peptide" evidence="6">
    <location>
        <begin position="1"/>
        <end position="26"/>
    </location>
</feature>
<feature type="domain" description="Peptidase S1" evidence="7">
    <location>
        <begin position="27"/>
        <end position="270"/>
    </location>
</feature>
<dbReference type="InterPro" id="IPR050430">
    <property type="entry name" value="Peptidase_S1"/>
</dbReference>
<dbReference type="SMART" id="SM00020">
    <property type="entry name" value="Tryp_SPc"/>
    <property type="match status" value="1"/>
</dbReference>
<evidence type="ECO:0000256" key="5">
    <source>
        <dbReference type="ARBA" id="ARBA00023157"/>
    </source>
</evidence>
<evidence type="ECO:0000256" key="6">
    <source>
        <dbReference type="SAM" id="SignalP"/>
    </source>
</evidence>
<keyword evidence="5" id="KW-1015">Disulfide bond</keyword>
<dbReference type="AlphaFoldDB" id="A0AAJ6VNA8"/>
<dbReference type="Proteomes" id="UP000695007">
    <property type="component" value="Unplaced"/>
</dbReference>
<keyword evidence="6" id="KW-0732">Signal</keyword>
<dbReference type="PANTHER" id="PTHR24276">
    <property type="entry name" value="POLYSERASE-RELATED"/>
    <property type="match status" value="1"/>
</dbReference>
<evidence type="ECO:0000313" key="9">
    <source>
        <dbReference type="RefSeq" id="XP_011495548.1"/>
    </source>
</evidence>
<dbReference type="KEGG" id="csol:105360355"/>
<protein>
    <submittedName>
        <fullName evidence="9">Thrombin-like enzyme ancrod</fullName>
    </submittedName>
</protein>
<evidence type="ECO:0000256" key="2">
    <source>
        <dbReference type="ARBA" id="ARBA00022670"/>
    </source>
</evidence>
<dbReference type="RefSeq" id="XP_011495548.1">
    <property type="nucleotide sequence ID" value="XM_011497246.1"/>
</dbReference>
<evidence type="ECO:0000313" key="8">
    <source>
        <dbReference type="Proteomes" id="UP000695007"/>
    </source>
</evidence>
<dbReference type="InterPro" id="IPR009003">
    <property type="entry name" value="Peptidase_S1_PA"/>
</dbReference>
<keyword evidence="3" id="KW-0378">Hydrolase</keyword>
<dbReference type="InterPro" id="IPR043504">
    <property type="entry name" value="Peptidase_S1_PA_chymotrypsin"/>
</dbReference>